<organism evidence="1 2">
    <name type="scientific">Myroides albus</name>
    <dbReference type="NCBI Taxonomy" id="2562892"/>
    <lineage>
        <taxon>Bacteria</taxon>
        <taxon>Pseudomonadati</taxon>
        <taxon>Bacteroidota</taxon>
        <taxon>Flavobacteriia</taxon>
        <taxon>Flavobacteriales</taxon>
        <taxon>Flavobacteriaceae</taxon>
        <taxon>Myroides</taxon>
    </lineage>
</organism>
<gene>
    <name evidence="1" type="ORF">GJV76_14335</name>
</gene>
<dbReference type="Proteomes" id="UP000438760">
    <property type="component" value="Unassembled WGS sequence"/>
</dbReference>
<accession>A0A6I3LNH9</accession>
<name>A0A6I3LNH9_9FLAO</name>
<proteinExistence type="predicted"/>
<dbReference type="RefSeq" id="WP_155093285.1">
    <property type="nucleotide sequence ID" value="NZ_CP102754.1"/>
</dbReference>
<evidence type="ECO:0000313" key="1">
    <source>
        <dbReference type="EMBL" id="MTG99287.1"/>
    </source>
</evidence>
<dbReference type="AlphaFoldDB" id="A0A6I3LNH9"/>
<dbReference type="EMBL" id="WMJX01000057">
    <property type="protein sequence ID" value="MTG99287.1"/>
    <property type="molecule type" value="Genomic_DNA"/>
</dbReference>
<reference evidence="1 2" key="1">
    <citation type="submission" date="2019-11" db="EMBL/GenBank/DDBJ databases">
        <title>Genome of Strain BIT-d1.</title>
        <authorList>
            <person name="Yang Y."/>
        </authorList>
    </citation>
    <scope>NUCLEOTIDE SEQUENCE [LARGE SCALE GENOMIC DNA]</scope>
    <source>
        <strain evidence="1 2">BIT-d1</strain>
    </source>
</reference>
<sequence>MEKVAFNNKGFEAKKAQLFGLQTEELQNELFNLVYNTKEWVKSNFILSNEQVVKLDEQPREFLRALNFAPTEFCYN</sequence>
<evidence type="ECO:0000313" key="2">
    <source>
        <dbReference type="Proteomes" id="UP000438760"/>
    </source>
</evidence>
<keyword evidence="2" id="KW-1185">Reference proteome</keyword>
<protein>
    <submittedName>
        <fullName evidence="1">Uncharacterized protein</fullName>
    </submittedName>
</protein>
<comment type="caution">
    <text evidence="1">The sequence shown here is derived from an EMBL/GenBank/DDBJ whole genome shotgun (WGS) entry which is preliminary data.</text>
</comment>
<dbReference type="OrthoDB" id="1449088at2"/>